<dbReference type="InterPro" id="IPR018392">
    <property type="entry name" value="LysM"/>
</dbReference>
<name>A0A437STB4_9LACO</name>
<sequence length="67" mass="7642">MKKKFDYTGCTKHVVQEGESLFDIAQHYCVALQQLRYFNNVSKADFKVYAGKTIYIPKAPINVPVGE</sequence>
<keyword evidence="3" id="KW-1185">Reference proteome</keyword>
<reference evidence="2 3" key="1">
    <citation type="submission" date="2018-12" db="EMBL/GenBank/DDBJ databases">
        <authorList>
            <person name="Meng J."/>
        </authorList>
    </citation>
    <scope>NUCLEOTIDE SEQUENCE [LARGE SCALE GENOMIC DNA]</scope>
    <source>
        <strain evidence="2 3">HT111-2</strain>
    </source>
</reference>
<dbReference type="RefSeq" id="WP_127796370.1">
    <property type="nucleotide sequence ID" value="NZ_ML136896.1"/>
</dbReference>
<comment type="caution">
    <text evidence="2">The sequence shown here is derived from an EMBL/GenBank/DDBJ whole genome shotgun (WGS) entry which is preliminary data.</text>
</comment>
<dbReference type="InterPro" id="IPR036779">
    <property type="entry name" value="LysM_dom_sf"/>
</dbReference>
<gene>
    <name evidence="2" type="ORF">EJK17_09060</name>
</gene>
<dbReference type="PROSITE" id="PS51782">
    <property type="entry name" value="LYSM"/>
    <property type="match status" value="1"/>
</dbReference>
<organism evidence="2 3">
    <name type="scientific">Lactobacillus xujianguonis</name>
    <dbReference type="NCBI Taxonomy" id="2495899"/>
    <lineage>
        <taxon>Bacteria</taxon>
        <taxon>Bacillati</taxon>
        <taxon>Bacillota</taxon>
        <taxon>Bacilli</taxon>
        <taxon>Lactobacillales</taxon>
        <taxon>Lactobacillaceae</taxon>
        <taxon>Lactobacillus</taxon>
    </lineage>
</organism>
<proteinExistence type="predicted"/>
<evidence type="ECO:0000259" key="1">
    <source>
        <dbReference type="PROSITE" id="PS51782"/>
    </source>
</evidence>
<protein>
    <submittedName>
        <fullName evidence="2">LysM domain-containing protein</fullName>
    </submittedName>
</protein>
<dbReference type="AlphaFoldDB" id="A0A437STB4"/>
<feature type="domain" description="LysM" evidence="1">
    <location>
        <begin position="11"/>
        <end position="56"/>
    </location>
</feature>
<dbReference type="Pfam" id="PF01476">
    <property type="entry name" value="LysM"/>
    <property type="match status" value="1"/>
</dbReference>
<dbReference type="EMBL" id="RXIA01000028">
    <property type="protein sequence ID" value="RVU70170.1"/>
    <property type="molecule type" value="Genomic_DNA"/>
</dbReference>
<dbReference type="SUPFAM" id="SSF54106">
    <property type="entry name" value="LysM domain"/>
    <property type="match status" value="1"/>
</dbReference>
<evidence type="ECO:0000313" key="3">
    <source>
        <dbReference type="Proteomes" id="UP000288291"/>
    </source>
</evidence>
<accession>A0A437STB4</accession>
<dbReference type="SMART" id="SM00257">
    <property type="entry name" value="LysM"/>
    <property type="match status" value="1"/>
</dbReference>
<dbReference type="Proteomes" id="UP000288291">
    <property type="component" value="Unassembled WGS sequence"/>
</dbReference>
<evidence type="ECO:0000313" key="2">
    <source>
        <dbReference type="EMBL" id="RVU70170.1"/>
    </source>
</evidence>
<dbReference type="Gene3D" id="3.10.350.10">
    <property type="entry name" value="LysM domain"/>
    <property type="match status" value="1"/>
</dbReference>
<dbReference type="CDD" id="cd00118">
    <property type="entry name" value="LysM"/>
    <property type="match status" value="1"/>
</dbReference>